<feature type="domain" description="Histidine kinase" evidence="8">
    <location>
        <begin position="204"/>
        <end position="416"/>
    </location>
</feature>
<evidence type="ECO:0000313" key="10">
    <source>
        <dbReference type="Proteomes" id="UP000612680"/>
    </source>
</evidence>
<dbReference type="GO" id="GO:0016301">
    <property type="term" value="F:kinase activity"/>
    <property type="evidence" value="ECO:0007669"/>
    <property type="project" value="UniProtKB-KW"/>
</dbReference>
<dbReference type="RefSeq" id="WP_204660694.1">
    <property type="nucleotide sequence ID" value="NZ_CP056775.1"/>
</dbReference>
<evidence type="ECO:0000256" key="7">
    <source>
        <dbReference type="SAM" id="Phobius"/>
    </source>
</evidence>
<dbReference type="Gene3D" id="1.10.287.130">
    <property type="match status" value="1"/>
</dbReference>
<dbReference type="InterPro" id="IPR036890">
    <property type="entry name" value="HATPase_C_sf"/>
</dbReference>
<keyword evidence="7" id="KW-0812">Transmembrane</keyword>
<feature type="transmembrane region" description="Helical" evidence="7">
    <location>
        <begin position="63"/>
        <end position="88"/>
    </location>
</feature>
<keyword evidence="7" id="KW-1133">Transmembrane helix</keyword>
<accession>A0ABX7I224</accession>
<dbReference type="Pfam" id="PF02518">
    <property type="entry name" value="HATPase_c"/>
    <property type="match status" value="1"/>
</dbReference>
<gene>
    <name evidence="9" type="ORF">HWI92_02880</name>
</gene>
<evidence type="ECO:0000256" key="1">
    <source>
        <dbReference type="ARBA" id="ARBA00000085"/>
    </source>
</evidence>
<dbReference type="InterPro" id="IPR058544">
    <property type="entry name" value="ETR1_N"/>
</dbReference>
<keyword evidence="7" id="KW-0472">Membrane</keyword>
<dbReference type="Gene3D" id="3.30.565.10">
    <property type="entry name" value="Histidine kinase-like ATPase, C-terminal domain"/>
    <property type="match status" value="1"/>
</dbReference>
<organism evidence="9 10">
    <name type="scientific">Dyadobacter sandarakinus</name>
    <dbReference type="NCBI Taxonomy" id="2747268"/>
    <lineage>
        <taxon>Bacteria</taxon>
        <taxon>Pseudomonadati</taxon>
        <taxon>Bacteroidota</taxon>
        <taxon>Cytophagia</taxon>
        <taxon>Cytophagales</taxon>
        <taxon>Spirosomataceae</taxon>
        <taxon>Dyadobacter</taxon>
    </lineage>
</organism>
<evidence type="ECO:0000256" key="3">
    <source>
        <dbReference type="ARBA" id="ARBA00022553"/>
    </source>
</evidence>
<dbReference type="PANTHER" id="PTHR43304">
    <property type="entry name" value="PHYTOCHROME-LIKE PROTEIN CPH1"/>
    <property type="match status" value="1"/>
</dbReference>
<evidence type="ECO:0000313" key="9">
    <source>
        <dbReference type="EMBL" id="QRQ99932.1"/>
    </source>
</evidence>
<proteinExistence type="predicted"/>
<feature type="transmembrane region" description="Helical" evidence="7">
    <location>
        <begin position="130"/>
        <end position="148"/>
    </location>
</feature>
<feature type="coiled-coil region" evidence="6">
    <location>
        <begin position="160"/>
        <end position="194"/>
    </location>
</feature>
<keyword evidence="5 9" id="KW-0418">Kinase</keyword>
<dbReference type="PRINTS" id="PR00344">
    <property type="entry name" value="BCTRLSENSOR"/>
</dbReference>
<dbReference type="InterPro" id="IPR004358">
    <property type="entry name" value="Sig_transdc_His_kin-like_C"/>
</dbReference>
<evidence type="ECO:0000256" key="4">
    <source>
        <dbReference type="ARBA" id="ARBA00022679"/>
    </source>
</evidence>
<dbReference type="InterPro" id="IPR052162">
    <property type="entry name" value="Sensor_kinase/Photoreceptor"/>
</dbReference>
<evidence type="ECO:0000259" key="8">
    <source>
        <dbReference type="PROSITE" id="PS50109"/>
    </source>
</evidence>
<keyword evidence="3" id="KW-0597">Phosphoprotein</keyword>
<evidence type="ECO:0000256" key="6">
    <source>
        <dbReference type="SAM" id="Coils"/>
    </source>
</evidence>
<dbReference type="PROSITE" id="PS50109">
    <property type="entry name" value="HIS_KIN"/>
    <property type="match status" value="1"/>
</dbReference>
<dbReference type="Pfam" id="PF25487">
    <property type="entry name" value="ETR1_N"/>
    <property type="match status" value="1"/>
</dbReference>
<dbReference type="EMBL" id="CP056775">
    <property type="protein sequence ID" value="QRQ99932.1"/>
    <property type="molecule type" value="Genomic_DNA"/>
</dbReference>
<dbReference type="EC" id="2.7.13.3" evidence="2"/>
<feature type="transmembrane region" description="Helical" evidence="7">
    <location>
        <begin position="100"/>
        <end position="124"/>
    </location>
</feature>
<keyword evidence="10" id="KW-1185">Reference proteome</keyword>
<dbReference type="SUPFAM" id="SSF47384">
    <property type="entry name" value="Homodimeric domain of signal transducing histidine kinase"/>
    <property type="match status" value="1"/>
</dbReference>
<dbReference type="SUPFAM" id="SSF55874">
    <property type="entry name" value="ATPase domain of HSP90 chaperone/DNA topoisomerase II/histidine kinase"/>
    <property type="match status" value="1"/>
</dbReference>
<dbReference type="SMART" id="SM00387">
    <property type="entry name" value="HATPase_c"/>
    <property type="match status" value="1"/>
</dbReference>
<dbReference type="InterPro" id="IPR005467">
    <property type="entry name" value="His_kinase_dom"/>
</dbReference>
<comment type="catalytic activity">
    <reaction evidence="1">
        <text>ATP + protein L-histidine = ADP + protein N-phospho-L-histidine.</text>
        <dbReference type="EC" id="2.7.13.3"/>
    </reaction>
</comment>
<dbReference type="InterPro" id="IPR036097">
    <property type="entry name" value="HisK_dim/P_sf"/>
</dbReference>
<dbReference type="PANTHER" id="PTHR43304:SF1">
    <property type="entry name" value="PAC DOMAIN-CONTAINING PROTEIN"/>
    <property type="match status" value="1"/>
</dbReference>
<evidence type="ECO:0000256" key="5">
    <source>
        <dbReference type="ARBA" id="ARBA00022777"/>
    </source>
</evidence>
<dbReference type="Proteomes" id="UP000612680">
    <property type="component" value="Chromosome"/>
</dbReference>
<keyword evidence="4" id="KW-0808">Transferase</keyword>
<name>A0ABX7I224_9BACT</name>
<protein>
    <recommendedName>
        <fullName evidence="2">histidine kinase</fullName>
        <ecNumber evidence="2">2.7.13.3</ecNumber>
    </recommendedName>
</protein>
<dbReference type="InterPro" id="IPR003594">
    <property type="entry name" value="HATPase_dom"/>
</dbReference>
<evidence type="ECO:0000256" key="2">
    <source>
        <dbReference type="ARBA" id="ARBA00012438"/>
    </source>
</evidence>
<keyword evidence="6" id="KW-0175">Coiled coil</keyword>
<sequence length="416" mass="47947">MSPVELHCTVRGDSIRMCRTGIYANTTQKAGFSDQLTGFFGGIFDTKDWPARWHCGEWSDFHGWLYIASDLLIWASYFLIPFFLMRVAMQRRDFPFPKTIWLFIAFIILCGTSHLLDAIMFWVPMYRLSALVRLGTAIVSLGAVYYLSRIVPNILLIRSVADLQKEIDERNIVEEKLQETQRSLIRSMDQLERQHAQLKNFTHILSHNLRNHSSNISQLTNFIDEENLDANNSEIFQKIQGVSRLLNNTLDDLSQVIRIRENKLENEGLDIQEVTREVLTVMSEGLKESETDVNTEFSERKVSFPKIYLESILMNLISNGIKYRKDNEPAQIALKMYVNEEGVKELEYMDNGKGINLDLHADKIFGLYKTFHKHKEANGVGLFLIKNQIEAQGGRIQVSSKVNQGTTFKITFNEYA</sequence>
<reference evidence="9 10" key="1">
    <citation type="submission" date="2020-06" db="EMBL/GenBank/DDBJ databases">
        <title>Dyadobacter sandarakinus sp. nov., isolated from the soil of the Arctic Yellow River Station.</title>
        <authorList>
            <person name="Zhang Y."/>
            <person name="Peng F."/>
        </authorList>
    </citation>
    <scope>NUCLEOTIDE SEQUENCE [LARGE SCALE GENOMIC DNA]</scope>
    <source>
        <strain evidence="9 10">Q3-56</strain>
    </source>
</reference>